<dbReference type="PIRSF" id="PIRSF005211">
    <property type="entry name" value="Ab_hydro_YheT"/>
    <property type="match status" value="1"/>
</dbReference>
<organism evidence="4 5">
    <name type="scientific">Henningerozyma blattae (strain ATCC 34711 / CBS 6284 / DSM 70876 / NBRC 10599 / NRRL Y-10934 / UCD 77-7)</name>
    <name type="common">Yeast</name>
    <name type="synonym">Tetrapisispora blattae</name>
    <dbReference type="NCBI Taxonomy" id="1071380"/>
    <lineage>
        <taxon>Eukaryota</taxon>
        <taxon>Fungi</taxon>
        <taxon>Dikarya</taxon>
        <taxon>Ascomycota</taxon>
        <taxon>Saccharomycotina</taxon>
        <taxon>Saccharomycetes</taxon>
        <taxon>Saccharomycetales</taxon>
        <taxon>Saccharomycetaceae</taxon>
        <taxon>Henningerozyma</taxon>
    </lineage>
</organism>
<comment type="similarity">
    <text evidence="1">Belongs to the AB hydrolase superfamily. AB hydrolase 4 family.</text>
</comment>
<dbReference type="OMA" id="HTMDIRE"/>
<proteinExistence type="inferred from homology"/>
<feature type="active site" description="Charge relay system" evidence="2">
    <location>
        <position position="248"/>
    </location>
</feature>
<feature type="domain" description="AB hydrolase-1" evidence="3">
    <location>
        <begin position="165"/>
        <end position="430"/>
    </location>
</feature>
<sequence>MEGSSSLPILNPFHWGFNGTVTHFASDETVELLLKEAHTKTDFHHFINQNIPGLRNGANFRLNPMLFTGILQTMYLSGANLTKKYQVFYGREVVNFSDGGICTADWVIDSWPEKYKFDKETGLFDKNKFIEDEKATHPDNWPRLHPRTRFVTKEEQKIISEDIRPLVLVIHGLAGGSHEPIIRSLTEQLSTIDHHKFQVVVLNSRGCARSKVSNRMLFTAFHTDDIKEFLQREHARNPKRKIYAVGFSFGATLLANYLGKTGDNSLISAAATVSNPWDMVASGEKMELDWWSRNLFSKAIAQFLTRTVEVNMGELGLPDGSEPDHEPTPDKPCFYMFTKENVTKAKSLTSTSQFDNTNCSMFGFLKNALAYYKAASSINNLQNIRVPTVIINSRDDPVVGLASIPYKQIQLNRYTVLCETDLGGHLAYLDSNQDSWVTKNIAQYFAKFDELVL</sequence>
<dbReference type="InParanoid" id="I2H8G1"/>
<dbReference type="RefSeq" id="XP_004182182.1">
    <property type="nucleotide sequence ID" value="XM_004182134.1"/>
</dbReference>
<reference evidence="4 5" key="1">
    <citation type="journal article" date="2011" name="Proc. Natl. Acad. Sci. U.S.A.">
        <title>Evolutionary erosion of yeast sex chromosomes by mating-type switching accidents.</title>
        <authorList>
            <person name="Gordon J.L."/>
            <person name="Armisen D."/>
            <person name="Proux-Wera E."/>
            <person name="Oheigeartaigh S.S."/>
            <person name="Byrne K.P."/>
            <person name="Wolfe K.H."/>
        </authorList>
    </citation>
    <scope>NUCLEOTIDE SEQUENCE [LARGE SCALE GENOMIC DNA]</scope>
    <source>
        <strain evidence="5">ATCC 34711 / CBS 6284 / DSM 70876 / NBRC 10599 / NRRL Y-10934 / UCD 77-7</strain>
    </source>
</reference>
<dbReference type="Gene3D" id="3.40.50.1820">
    <property type="entry name" value="alpha/beta hydrolase"/>
    <property type="match status" value="1"/>
</dbReference>
<dbReference type="InterPro" id="IPR029058">
    <property type="entry name" value="AB_hydrolase_fold"/>
</dbReference>
<evidence type="ECO:0000256" key="1">
    <source>
        <dbReference type="ARBA" id="ARBA00010884"/>
    </source>
</evidence>
<dbReference type="eggNOG" id="KOG1838">
    <property type="taxonomic scope" value="Eukaryota"/>
</dbReference>
<dbReference type="Proteomes" id="UP000002866">
    <property type="component" value="Chromosome 8"/>
</dbReference>
<evidence type="ECO:0000256" key="2">
    <source>
        <dbReference type="PIRSR" id="PIRSR005211-1"/>
    </source>
</evidence>
<dbReference type="AlphaFoldDB" id="I2H8G1"/>
<gene>
    <name evidence="4" type="primary">TBLA0H03820</name>
    <name evidence="4" type="ORF">TBLA_0H03820</name>
</gene>
<accession>I2H8G1</accession>
<dbReference type="InterPro" id="IPR050960">
    <property type="entry name" value="AB_hydrolase_4_sf"/>
</dbReference>
<protein>
    <recommendedName>
        <fullName evidence="3">AB hydrolase-1 domain-containing protein</fullName>
    </recommendedName>
</protein>
<evidence type="ECO:0000259" key="3">
    <source>
        <dbReference type="Pfam" id="PF00561"/>
    </source>
</evidence>
<feature type="active site" description="Charge relay system" evidence="2">
    <location>
        <position position="396"/>
    </location>
</feature>
<dbReference type="InterPro" id="IPR012020">
    <property type="entry name" value="ABHD4"/>
</dbReference>
<dbReference type="GO" id="GO:0047372">
    <property type="term" value="F:monoacylglycerol lipase activity"/>
    <property type="evidence" value="ECO:0007669"/>
    <property type="project" value="TreeGrafter"/>
</dbReference>
<evidence type="ECO:0000313" key="5">
    <source>
        <dbReference type="Proteomes" id="UP000002866"/>
    </source>
</evidence>
<dbReference type="PANTHER" id="PTHR10794:SF44">
    <property type="entry name" value="MEDIUM-CHAIN FATTY ACID ETHYL ESTER SYNTHASE_ESTERASE 1-RELATED"/>
    <property type="match status" value="1"/>
</dbReference>
<dbReference type="Pfam" id="PF00561">
    <property type="entry name" value="Abhydrolase_1"/>
    <property type="match status" value="1"/>
</dbReference>
<dbReference type="GO" id="GO:0008126">
    <property type="term" value="F:acetylesterase activity"/>
    <property type="evidence" value="ECO:0007669"/>
    <property type="project" value="TreeGrafter"/>
</dbReference>
<dbReference type="KEGG" id="tbl:TBLA_0H03820"/>
<feature type="active site" description="Charge relay system" evidence="2">
    <location>
        <position position="425"/>
    </location>
</feature>
<name>I2H8G1_HENB6</name>
<dbReference type="InterPro" id="IPR000073">
    <property type="entry name" value="AB_hydrolase_1"/>
</dbReference>
<dbReference type="EMBL" id="HE806323">
    <property type="protein sequence ID" value="CCH62663.1"/>
    <property type="molecule type" value="Genomic_DNA"/>
</dbReference>
<dbReference type="SUPFAM" id="SSF53474">
    <property type="entry name" value="alpha/beta-Hydrolases"/>
    <property type="match status" value="1"/>
</dbReference>
<dbReference type="GO" id="GO:0051793">
    <property type="term" value="P:medium-chain fatty acid catabolic process"/>
    <property type="evidence" value="ECO:0007669"/>
    <property type="project" value="TreeGrafter"/>
</dbReference>
<keyword evidence="5" id="KW-1185">Reference proteome</keyword>
<dbReference type="FunCoup" id="I2H8G1">
    <property type="interactions" value="355"/>
</dbReference>
<dbReference type="HOGENOM" id="CLU_032487_1_0_1"/>
<dbReference type="PANTHER" id="PTHR10794">
    <property type="entry name" value="ABHYDROLASE DOMAIN-CONTAINING PROTEIN"/>
    <property type="match status" value="1"/>
</dbReference>
<dbReference type="GO" id="GO:0051792">
    <property type="term" value="P:medium-chain fatty acid biosynthetic process"/>
    <property type="evidence" value="ECO:0007669"/>
    <property type="project" value="TreeGrafter"/>
</dbReference>
<evidence type="ECO:0000313" key="4">
    <source>
        <dbReference type="EMBL" id="CCH62663.1"/>
    </source>
</evidence>
<dbReference type="OrthoDB" id="5954035at2759"/>
<dbReference type="GeneID" id="14497820"/>